<dbReference type="InterPro" id="IPR011545">
    <property type="entry name" value="DEAD/DEAH_box_helicase_dom"/>
</dbReference>
<feature type="domain" description="Helicase C-terminal" evidence="13">
    <location>
        <begin position="223"/>
        <end position="370"/>
    </location>
</feature>
<dbReference type="InterPro" id="IPR018982">
    <property type="entry name" value="RQC_domain"/>
</dbReference>
<sequence>MRKLREVFKLDSFRPNQLEAILATLSGKDVFVLMPTGGGKSLCYQLPGVCEDGTSRGVTIVVSPLIALMVDQVQHLLRKGVDAILFNSDQGQDVSREARSRLMSRGSKPKLVYVTPEKLHRSEDFRSILARLYTNGELARFVIDEAHCVSTWGRDFRESYQDLDRLRVQYPKTPIMALTATANEQVMMDVIDRLGIQGCTLLKQSFNRPNLFYDVRPKSPKTVLQEIYDFINQKHRGQTGIIYCLSRNKCEEVAKTLREQYKLRARHYHAHLSVEDKNRTQASWQSGECQIIVATIAFGMGIDIRFVIHHSLPKSLDAYYQETGRAGRDGQPATCLLFYTYADTKILFKLIQESETSSAEEKKRQEDAVRAVVQYCSNESDCRRVQVLRHFNQAFDSKDCRKRCNNCADGATYIEEDATEMAAKAIKLVREILALDTSVTKLHCLDVFRGANIKTIRDKNHDRISLFGAGSSLSREQGERIFNHLLWVGAFREVTVANRAGWNTMYLQV</sequence>
<evidence type="ECO:0000313" key="14">
    <source>
        <dbReference type="EMBL" id="KIJ34636.1"/>
    </source>
</evidence>
<dbReference type="PROSITE" id="PS00690">
    <property type="entry name" value="DEAH_ATP_HELICASE"/>
    <property type="match status" value="1"/>
</dbReference>
<dbReference type="HOGENOM" id="CLU_001103_9_7_1"/>
<dbReference type="FunFam" id="3.40.50.300:FF:001975">
    <property type="entry name" value="ATP-dependent DNA helicase"/>
    <property type="match status" value="1"/>
</dbReference>
<dbReference type="Pfam" id="PF09382">
    <property type="entry name" value="RQC"/>
    <property type="match status" value="1"/>
</dbReference>
<dbReference type="SUPFAM" id="SSF46785">
    <property type="entry name" value="Winged helix' DNA-binding domain"/>
    <property type="match status" value="1"/>
</dbReference>
<dbReference type="PROSITE" id="PS51194">
    <property type="entry name" value="HELICASE_CTER"/>
    <property type="match status" value="1"/>
</dbReference>
<name>A0A0C9VBE2_SPHS4</name>
<dbReference type="InterPro" id="IPR036390">
    <property type="entry name" value="WH_DNA-bd_sf"/>
</dbReference>
<evidence type="ECO:0000256" key="7">
    <source>
        <dbReference type="ARBA" id="ARBA00023125"/>
    </source>
</evidence>
<dbReference type="PANTHER" id="PTHR13710:SF153">
    <property type="entry name" value="RECQ-LIKE DNA HELICASE BLM"/>
    <property type="match status" value="1"/>
</dbReference>
<gene>
    <name evidence="14" type="ORF">M422DRAFT_181782</name>
</gene>
<evidence type="ECO:0000256" key="4">
    <source>
        <dbReference type="ARBA" id="ARBA00022801"/>
    </source>
</evidence>
<dbReference type="InterPro" id="IPR001650">
    <property type="entry name" value="Helicase_C-like"/>
</dbReference>
<keyword evidence="9 11" id="KW-0539">Nucleus</keyword>
<keyword evidence="8" id="KW-0413">Isomerase</keyword>
<keyword evidence="6 11" id="KW-0067">ATP-binding</keyword>
<dbReference type="InterPro" id="IPR014001">
    <property type="entry name" value="Helicase_ATP-bd"/>
</dbReference>
<evidence type="ECO:0000256" key="11">
    <source>
        <dbReference type="RuleBase" id="RU364117"/>
    </source>
</evidence>
<keyword evidence="15" id="KW-1185">Reference proteome</keyword>
<reference evidence="14 15" key="1">
    <citation type="submission" date="2014-06" db="EMBL/GenBank/DDBJ databases">
        <title>Evolutionary Origins and Diversification of the Mycorrhizal Mutualists.</title>
        <authorList>
            <consortium name="DOE Joint Genome Institute"/>
            <consortium name="Mycorrhizal Genomics Consortium"/>
            <person name="Kohler A."/>
            <person name="Kuo A."/>
            <person name="Nagy L.G."/>
            <person name="Floudas D."/>
            <person name="Copeland A."/>
            <person name="Barry K.W."/>
            <person name="Cichocki N."/>
            <person name="Veneault-Fourrey C."/>
            <person name="LaButti K."/>
            <person name="Lindquist E.A."/>
            <person name="Lipzen A."/>
            <person name="Lundell T."/>
            <person name="Morin E."/>
            <person name="Murat C."/>
            <person name="Riley R."/>
            <person name="Ohm R."/>
            <person name="Sun H."/>
            <person name="Tunlid A."/>
            <person name="Henrissat B."/>
            <person name="Grigoriev I.V."/>
            <person name="Hibbett D.S."/>
            <person name="Martin F."/>
        </authorList>
    </citation>
    <scope>NUCLEOTIDE SEQUENCE [LARGE SCALE GENOMIC DNA]</scope>
    <source>
        <strain evidence="14 15">SS14</strain>
    </source>
</reference>
<comment type="catalytic activity">
    <reaction evidence="11">
        <text>ATP + H2O = ADP + phosphate + H(+)</text>
        <dbReference type="Rhea" id="RHEA:13065"/>
        <dbReference type="ChEBI" id="CHEBI:15377"/>
        <dbReference type="ChEBI" id="CHEBI:15378"/>
        <dbReference type="ChEBI" id="CHEBI:30616"/>
        <dbReference type="ChEBI" id="CHEBI:43474"/>
        <dbReference type="ChEBI" id="CHEBI:456216"/>
    </reaction>
</comment>
<dbReference type="GO" id="GO:0000724">
    <property type="term" value="P:double-strand break repair via homologous recombination"/>
    <property type="evidence" value="ECO:0007669"/>
    <property type="project" value="TreeGrafter"/>
</dbReference>
<keyword evidence="7" id="KW-0238">DNA-binding</keyword>
<dbReference type="GO" id="GO:0016887">
    <property type="term" value="F:ATP hydrolysis activity"/>
    <property type="evidence" value="ECO:0007669"/>
    <property type="project" value="RHEA"/>
</dbReference>
<evidence type="ECO:0000256" key="8">
    <source>
        <dbReference type="ARBA" id="ARBA00023235"/>
    </source>
</evidence>
<dbReference type="AlphaFoldDB" id="A0A0C9VBE2"/>
<dbReference type="PANTHER" id="PTHR13710">
    <property type="entry name" value="DNA HELICASE RECQ FAMILY MEMBER"/>
    <property type="match status" value="1"/>
</dbReference>
<dbReference type="SMART" id="SM00490">
    <property type="entry name" value="HELICc"/>
    <property type="match status" value="1"/>
</dbReference>
<dbReference type="GO" id="GO:0005524">
    <property type="term" value="F:ATP binding"/>
    <property type="evidence" value="ECO:0007669"/>
    <property type="project" value="UniProtKB-KW"/>
</dbReference>
<proteinExistence type="inferred from homology"/>
<dbReference type="NCBIfam" id="TIGR00614">
    <property type="entry name" value="recQ_fam"/>
    <property type="match status" value="1"/>
</dbReference>
<dbReference type="Pfam" id="PF00270">
    <property type="entry name" value="DEAD"/>
    <property type="match status" value="1"/>
</dbReference>
<dbReference type="SMART" id="SM00487">
    <property type="entry name" value="DEXDc"/>
    <property type="match status" value="1"/>
</dbReference>
<dbReference type="EMBL" id="KN837197">
    <property type="protein sequence ID" value="KIJ34636.1"/>
    <property type="molecule type" value="Genomic_DNA"/>
</dbReference>
<keyword evidence="4 11" id="KW-0378">Hydrolase</keyword>
<dbReference type="InterPro" id="IPR002464">
    <property type="entry name" value="DNA/RNA_helicase_DEAH_CS"/>
</dbReference>
<dbReference type="EC" id="5.6.2.4" evidence="11"/>
<evidence type="ECO:0000256" key="9">
    <source>
        <dbReference type="ARBA" id="ARBA00023242"/>
    </source>
</evidence>
<keyword evidence="5 11" id="KW-0347">Helicase</keyword>
<dbReference type="GO" id="GO:0006260">
    <property type="term" value="P:DNA replication"/>
    <property type="evidence" value="ECO:0007669"/>
    <property type="project" value="InterPro"/>
</dbReference>
<dbReference type="GO" id="GO:0003677">
    <property type="term" value="F:DNA binding"/>
    <property type="evidence" value="ECO:0007669"/>
    <property type="project" value="UniProtKB-KW"/>
</dbReference>
<evidence type="ECO:0000256" key="1">
    <source>
        <dbReference type="ARBA" id="ARBA00004123"/>
    </source>
</evidence>
<dbReference type="InterPro" id="IPR027417">
    <property type="entry name" value="P-loop_NTPase"/>
</dbReference>
<dbReference type="Proteomes" id="UP000054279">
    <property type="component" value="Unassembled WGS sequence"/>
</dbReference>
<dbReference type="GO" id="GO:0005634">
    <property type="term" value="C:nucleus"/>
    <property type="evidence" value="ECO:0007669"/>
    <property type="project" value="UniProtKB-SubCell"/>
</dbReference>
<dbReference type="CDD" id="cd18794">
    <property type="entry name" value="SF2_C_RecQ"/>
    <property type="match status" value="1"/>
</dbReference>
<evidence type="ECO:0000256" key="5">
    <source>
        <dbReference type="ARBA" id="ARBA00022806"/>
    </source>
</evidence>
<evidence type="ECO:0000259" key="12">
    <source>
        <dbReference type="PROSITE" id="PS51192"/>
    </source>
</evidence>
<evidence type="ECO:0000256" key="6">
    <source>
        <dbReference type="ARBA" id="ARBA00022840"/>
    </source>
</evidence>
<evidence type="ECO:0000313" key="15">
    <source>
        <dbReference type="Proteomes" id="UP000054279"/>
    </source>
</evidence>
<dbReference type="InterPro" id="IPR036388">
    <property type="entry name" value="WH-like_DNA-bd_sf"/>
</dbReference>
<dbReference type="GO" id="GO:0005694">
    <property type="term" value="C:chromosome"/>
    <property type="evidence" value="ECO:0007669"/>
    <property type="project" value="TreeGrafter"/>
</dbReference>
<dbReference type="FunFam" id="3.40.50.300:FF:000296">
    <property type="entry name" value="ATP-dependent DNA helicase RecQ"/>
    <property type="match status" value="1"/>
</dbReference>
<dbReference type="Gene3D" id="1.10.10.10">
    <property type="entry name" value="Winged helix-like DNA-binding domain superfamily/Winged helix DNA-binding domain"/>
    <property type="match status" value="1"/>
</dbReference>
<keyword evidence="3 11" id="KW-0547">Nucleotide-binding</keyword>
<dbReference type="SUPFAM" id="SSF52540">
    <property type="entry name" value="P-loop containing nucleoside triphosphate hydrolases"/>
    <property type="match status" value="1"/>
</dbReference>
<dbReference type="GO" id="GO:0005737">
    <property type="term" value="C:cytoplasm"/>
    <property type="evidence" value="ECO:0007669"/>
    <property type="project" value="TreeGrafter"/>
</dbReference>
<dbReference type="Pfam" id="PF00271">
    <property type="entry name" value="Helicase_C"/>
    <property type="match status" value="1"/>
</dbReference>
<dbReference type="Gene3D" id="3.40.50.300">
    <property type="entry name" value="P-loop containing nucleotide triphosphate hydrolases"/>
    <property type="match status" value="2"/>
</dbReference>
<dbReference type="Pfam" id="PF16124">
    <property type="entry name" value="RecQ_Zn_bind"/>
    <property type="match status" value="1"/>
</dbReference>
<dbReference type="GO" id="GO:0009378">
    <property type="term" value="F:four-way junction helicase activity"/>
    <property type="evidence" value="ECO:0007669"/>
    <property type="project" value="TreeGrafter"/>
</dbReference>
<comment type="catalytic activity">
    <reaction evidence="10 11">
        <text>Couples ATP hydrolysis with the unwinding of duplex DNA by translocating in the 3'-5' direction.</text>
        <dbReference type="EC" id="5.6.2.4"/>
    </reaction>
</comment>
<dbReference type="CDD" id="cd17920">
    <property type="entry name" value="DEXHc_RecQ"/>
    <property type="match status" value="1"/>
</dbReference>
<evidence type="ECO:0000256" key="2">
    <source>
        <dbReference type="ARBA" id="ARBA00005446"/>
    </source>
</evidence>
<accession>A0A0C9VBE2</accession>
<feature type="domain" description="Helicase ATP-binding" evidence="12">
    <location>
        <begin position="21"/>
        <end position="200"/>
    </location>
</feature>
<dbReference type="InterPro" id="IPR032284">
    <property type="entry name" value="RecQ_Zn-bd"/>
</dbReference>
<protein>
    <recommendedName>
        <fullName evidence="11">ATP-dependent DNA helicase</fullName>
        <ecNumber evidence="11">5.6.2.4</ecNumber>
    </recommendedName>
</protein>
<organism evidence="14 15">
    <name type="scientific">Sphaerobolus stellatus (strain SS14)</name>
    <dbReference type="NCBI Taxonomy" id="990650"/>
    <lineage>
        <taxon>Eukaryota</taxon>
        <taxon>Fungi</taxon>
        <taxon>Dikarya</taxon>
        <taxon>Basidiomycota</taxon>
        <taxon>Agaricomycotina</taxon>
        <taxon>Agaricomycetes</taxon>
        <taxon>Phallomycetidae</taxon>
        <taxon>Geastrales</taxon>
        <taxon>Sphaerobolaceae</taxon>
        <taxon>Sphaerobolus</taxon>
    </lineage>
</organism>
<dbReference type="GO" id="GO:0043138">
    <property type="term" value="F:3'-5' DNA helicase activity"/>
    <property type="evidence" value="ECO:0007669"/>
    <property type="project" value="UniProtKB-EC"/>
</dbReference>
<dbReference type="OrthoDB" id="10261556at2759"/>
<comment type="subcellular location">
    <subcellularLocation>
        <location evidence="1 11">Nucleus</location>
    </subcellularLocation>
</comment>
<evidence type="ECO:0000256" key="3">
    <source>
        <dbReference type="ARBA" id="ARBA00022741"/>
    </source>
</evidence>
<comment type="similarity">
    <text evidence="2 11">Belongs to the helicase family. RecQ subfamily.</text>
</comment>
<dbReference type="PROSITE" id="PS51192">
    <property type="entry name" value="HELICASE_ATP_BIND_1"/>
    <property type="match status" value="1"/>
</dbReference>
<dbReference type="InterPro" id="IPR004589">
    <property type="entry name" value="DNA_helicase_ATP-dep_RecQ"/>
</dbReference>
<evidence type="ECO:0000259" key="13">
    <source>
        <dbReference type="PROSITE" id="PS51194"/>
    </source>
</evidence>
<dbReference type="SMART" id="SM00956">
    <property type="entry name" value="RQC"/>
    <property type="match status" value="1"/>
</dbReference>
<evidence type="ECO:0000256" key="10">
    <source>
        <dbReference type="ARBA" id="ARBA00034617"/>
    </source>
</evidence>